<evidence type="ECO:0000256" key="8">
    <source>
        <dbReference type="SAM" id="Phobius"/>
    </source>
</evidence>
<accession>A0A015LZM2</accession>
<dbReference type="Gene3D" id="3.50.50.60">
    <property type="entry name" value="FAD/NAD(P)-binding domain"/>
    <property type="match status" value="1"/>
</dbReference>
<name>A0A015LZM2_RHIIW</name>
<reference evidence="10 11" key="1">
    <citation type="submission" date="2014-02" db="EMBL/GenBank/DDBJ databases">
        <title>Single nucleus genome sequencing reveals high similarity among nuclei of an endomycorrhizal fungus.</title>
        <authorList>
            <person name="Lin K."/>
            <person name="Geurts R."/>
            <person name="Zhang Z."/>
            <person name="Limpens E."/>
            <person name="Saunders D.G."/>
            <person name="Mu D."/>
            <person name="Pang E."/>
            <person name="Cao H."/>
            <person name="Cha H."/>
            <person name="Lin T."/>
            <person name="Zhou Q."/>
            <person name="Shang Y."/>
            <person name="Li Y."/>
            <person name="Ivanov S."/>
            <person name="Sharma T."/>
            <person name="Velzen R.V."/>
            <person name="Ruijter N.D."/>
            <person name="Aanen D.K."/>
            <person name="Win J."/>
            <person name="Kamoun S."/>
            <person name="Bisseling T."/>
            <person name="Huang S."/>
        </authorList>
    </citation>
    <scope>NUCLEOTIDE SEQUENCE [LARGE SCALE GENOMIC DNA]</scope>
    <source>
        <strain evidence="11">DAOM197198w</strain>
    </source>
</reference>
<sequence>MRHSGNLRWVFIFYLVFAFYINLIFTIQVAHFEVPQQNQQVKKLAIIGAGAGGSSAAYWISNAFVNSSVKVDTTVYEQSSRIGGRTEIINFERDGITIPIELGASIFVDVNYHIVENSKKFGLEFINYGEEMEDSKTGIWNGEEFVFEQSSNPYWDTLRILWKYGLAPKKVQNLVKEIVGKFLEEYKFDEPYTSIDSESERLQLNKELKFTAQYYFSELEKINQLYLQHFVEPMTRVNYGQNLAELHALGAFISLAPQGAKSIKGGNFQLFEKFVEFSGANLKLDTRVVKVTKLPSPDGINNVKYVVKSKDGSSEEYDAIILAAPIQFTGIEFENMNLKIKKIPYVTLHVTLVTGHVNPAYFGRSKIEDIPEQIVTTNSGKCEFLSFAGKLRLPNGETINKLFSHQELSDEMLDRLYISRSWTFRKVWKSYPKLLPNQTFPPLEPDENFFYINSFEPFISTMETECVSSKNIIKLIARKWDSSGPIKAKL</sequence>
<protein>
    <recommendedName>
        <fullName evidence="9">Prenylcysteine lyase domain-containing protein</fullName>
    </recommendedName>
</protein>
<evidence type="ECO:0000256" key="3">
    <source>
        <dbReference type="ARBA" id="ARBA00022630"/>
    </source>
</evidence>
<dbReference type="PANTHER" id="PTHR15944">
    <property type="entry name" value="FARNESYLCYSTEINE LYASE"/>
    <property type="match status" value="1"/>
</dbReference>
<comment type="caution">
    <text evidence="10">The sequence shown here is derived from an EMBL/GenBank/DDBJ whole genome shotgun (WGS) entry which is preliminary data.</text>
</comment>
<dbReference type="PANTHER" id="PTHR15944:SF0">
    <property type="entry name" value="PRENYLCYSTEINE LYASE DOMAIN-CONTAINING PROTEIN"/>
    <property type="match status" value="1"/>
</dbReference>
<evidence type="ECO:0000313" key="11">
    <source>
        <dbReference type="Proteomes" id="UP000022910"/>
    </source>
</evidence>
<organism evidence="10 11">
    <name type="scientific">Rhizophagus irregularis (strain DAOM 197198w)</name>
    <name type="common">Glomus intraradices</name>
    <dbReference type="NCBI Taxonomy" id="1432141"/>
    <lineage>
        <taxon>Eukaryota</taxon>
        <taxon>Fungi</taxon>
        <taxon>Fungi incertae sedis</taxon>
        <taxon>Mucoromycota</taxon>
        <taxon>Glomeromycotina</taxon>
        <taxon>Glomeromycetes</taxon>
        <taxon>Glomerales</taxon>
        <taxon>Glomeraceae</taxon>
        <taxon>Rhizophagus</taxon>
    </lineage>
</organism>
<evidence type="ECO:0000259" key="9">
    <source>
        <dbReference type="Pfam" id="PF07156"/>
    </source>
</evidence>
<dbReference type="SMR" id="A0A015LZM2"/>
<dbReference type="HOGENOM" id="CLU_021176_0_0_1"/>
<dbReference type="InterPro" id="IPR017046">
    <property type="entry name" value="Prenylcysteine_Oxase1"/>
</dbReference>
<evidence type="ECO:0000256" key="5">
    <source>
        <dbReference type="ARBA" id="ARBA00022827"/>
    </source>
</evidence>
<dbReference type="Proteomes" id="UP000022910">
    <property type="component" value="Unassembled WGS sequence"/>
</dbReference>
<keyword evidence="5" id="KW-0274">FAD</keyword>
<dbReference type="Pfam" id="PF13450">
    <property type="entry name" value="NAD_binding_8"/>
    <property type="match status" value="1"/>
</dbReference>
<dbReference type="Pfam" id="PF07156">
    <property type="entry name" value="Prenylcys_lyase"/>
    <property type="match status" value="1"/>
</dbReference>
<dbReference type="GO" id="GO:0030327">
    <property type="term" value="P:prenylated protein catabolic process"/>
    <property type="evidence" value="ECO:0007669"/>
    <property type="project" value="TreeGrafter"/>
</dbReference>
<dbReference type="PIRSF" id="PIRSF036292">
    <property type="entry name" value="Prenylcysteine_oxidase"/>
    <property type="match status" value="1"/>
</dbReference>
<evidence type="ECO:0000256" key="1">
    <source>
        <dbReference type="ARBA" id="ARBA00001974"/>
    </source>
</evidence>
<dbReference type="GO" id="GO:0001735">
    <property type="term" value="F:prenylcysteine oxidase activity"/>
    <property type="evidence" value="ECO:0007669"/>
    <property type="project" value="InterPro"/>
</dbReference>
<dbReference type="SUPFAM" id="SSF51905">
    <property type="entry name" value="FAD/NAD(P)-binding domain"/>
    <property type="match status" value="1"/>
</dbReference>
<comment type="cofactor">
    <cofactor evidence="1">
        <name>FAD</name>
        <dbReference type="ChEBI" id="CHEBI:57692"/>
    </cofactor>
</comment>
<feature type="domain" description="Prenylcysteine lyase" evidence="9">
    <location>
        <begin position="147"/>
        <end position="482"/>
    </location>
</feature>
<dbReference type="STRING" id="1432141.A0A015LZM2"/>
<keyword evidence="8" id="KW-1133">Transmembrane helix</keyword>
<dbReference type="OrthoDB" id="437369at2759"/>
<keyword evidence="8" id="KW-0812">Transmembrane</keyword>
<dbReference type="AlphaFoldDB" id="A0A015LZM2"/>
<keyword evidence="8" id="KW-0472">Membrane</keyword>
<comment type="similarity">
    <text evidence="2">Belongs to the prenylcysteine oxidase family.</text>
</comment>
<evidence type="ECO:0000256" key="2">
    <source>
        <dbReference type="ARBA" id="ARBA00009967"/>
    </source>
</evidence>
<feature type="transmembrane region" description="Helical" evidence="8">
    <location>
        <begin position="12"/>
        <end position="32"/>
    </location>
</feature>
<dbReference type="EMBL" id="JEMT01026043">
    <property type="protein sequence ID" value="EXX60098.1"/>
    <property type="molecule type" value="Genomic_DNA"/>
</dbReference>
<dbReference type="InterPro" id="IPR036188">
    <property type="entry name" value="FAD/NAD-bd_sf"/>
</dbReference>
<keyword evidence="4" id="KW-0732">Signal</keyword>
<proteinExistence type="inferred from homology"/>
<evidence type="ECO:0000313" key="10">
    <source>
        <dbReference type="EMBL" id="EXX60098.1"/>
    </source>
</evidence>
<gene>
    <name evidence="10" type="ORF">RirG_182910</name>
</gene>
<dbReference type="GO" id="GO:0030328">
    <property type="term" value="P:prenylcysteine catabolic process"/>
    <property type="evidence" value="ECO:0007669"/>
    <property type="project" value="InterPro"/>
</dbReference>
<keyword evidence="3" id="KW-0285">Flavoprotein</keyword>
<evidence type="ECO:0000256" key="4">
    <source>
        <dbReference type="ARBA" id="ARBA00022729"/>
    </source>
</evidence>
<keyword evidence="6" id="KW-0560">Oxidoreductase</keyword>
<keyword evidence="7" id="KW-0325">Glycoprotein</keyword>
<dbReference type="InterPro" id="IPR010795">
    <property type="entry name" value="Prenylcys_lyase"/>
</dbReference>
<evidence type="ECO:0000256" key="7">
    <source>
        <dbReference type="ARBA" id="ARBA00023180"/>
    </source>
</evidence>
<evidence type="ECO:0000256" key="6">
    <source>
        <dbReference type="ARBA" id="ARBA00023002"/>
    </source>
</evidence>
<keyword evidence="11" id="KW-1185">Reference proteome</keyword>
<dbReference type="OMA" id="SIGIWDG"/>